<feature type="domain" description="RNB" evidence="2">
    <location>
        <begin position="436"/>
        <end position="793"/>
    </location>
</feature>
<dbReference type="GO" id="GO:0000932">
    <property type="term" value="C:P-body"/>
    <property type="evidence" value="ECO:0007669"/>
    <property type="project" value="TreeGrafter"/>
</dbReference>
<feature type="region of interest" description="Disordered" evidence="1">
    <location>
        <begin position="395"/>
        <end position="429"/>
    </location>
</feature>
<dbReference type="HOGENOM" id="CLU_002512_2_0_1"/>
<evidence type="ECO:0000256" key="1">
    <source>
        <dbReference type="SAM" id="MobiDB-lite"/>
    </source>
</evidence>
<sequence>MGSRHLQENRLAAAIGTTGAPRTVASQEKSRFFAPWEGSGSNVALEPLEARLVQQVDVDVDPGAFVELRRNGIQVNGIVIFHYFENRTWRTASLTSTGELWEHKPSDIMFTIPNFVERDLPRRCGQEEFATSPIQLQARARIIRHLRDFEKRMEQTQAAIGSLMGDIYPLVCSPNPDAWSSITTDDVVRLLKGPNGASDNLLPLLFQLAVHKFLMSKSTHFVAVSRELKTVQTFDVRPQSMVENIKTVTQMAKLWLHGEEHSPITPFAKKAKEIIALAHEREAASLNEPPSVHENPQFSWTKDDLTIIKCLYDSVRKHRHVQDDPYTYPTTAIVKAMGMVDTDRIGDPTVAKLLMDLGVFAPWQDLVTLDPMVGLDPDPVEKSSLVQAENALTEKGLAARQTAPASKPSVATKRATPLQPLGPEDFYPSDPLSSIRHDFGNLPVYVIDDPGAEELDDGISIEPHPSSSHPNCHWVHIHIADPTSLIPPTHTFAIQARQRLQTQYFAHRTFPMLPKSVIEGGGLSLGGKGGEGENVLTFSVLVDGEGNLAEYKVRAGIVRDVRCISYDQVDKALGAKRVGRFYPFGGAPKEDERGELDEETVKSLKGLNAVARRLQARMLTLPVFQFTLPKPAVTMTPKPSPSSPSLAHLASSGSVTEFRGFPNLSYGITDIPSESEGSRGMVSELMKVAGRAASLFCTDHDIPAIRRHTPQPLTPSDDVFEKLLKSRNSQGFINYFQATGMGLLSLAGQYSVDPVEHWTLGIPEGEGYCRATSPLRRFIDMTLHYQIKDALLLKKLGMGTKAFFDREWMQGLAEEVSLKERRLRRLEISNVDNWAITYVHRWLNHPSRKHLAPAEIPGPHNPFADFKGVVAGMVRPDVVAKYHQTDVHLPALGVMARLIHLKAHDEYEVGDVVDLKLDTVTLGVSARIDVVKR</sequence>
<dbReference type="FunCoup" id="A0A067Q9U0">
    <property type="interactions" value="1"/>
</dbReference>
<dbReference type="AlphaFoldDB" id="A0A067Q9U0"/>
<dbReference type="GO" id="GO:0006402">
    <property type="term" value="P:mRNA catabolic process"/>
    <property type="evidence" value="ECO:0007669"/>
    <property type="project" value="TreeGrafter"/>
</dbReference>
<gene>
    <name evidence="3" type="ORF">JAAARDRAFT_127637</name>
</gene>
<protein>
    <recommendedName>
        <fullName evidence="2">RNB domain-containing protein</fullName>
    </recommendedName>
</protein>
<dbReference type="SUPFAM" id="SSF50249">
    <property type="entry name" value="Nucleic acid-binding proteins"/>
    <property type="match status" value="1"/>
</dbReference>
<dbReference type="InParanoid" id="A0A067Q9U0"/>
<dbReference type="Pfam" id="PF00773">
    <property type="entry name" value="RNB"/>
    <property type="match status" value="1"/>
</dbReference>
<evidence type="ECO:0000313" key="3">
    <source>
        <dbReference type="EMBL" id="KDQ59346.1"/>
    </source>
</evidence>
<dbReference type="GO" id="GO:0000175">
    <property type="term" value="F:3'-5'-RNA exonuclease activity"/>
    <property type="evidence" value="ECO:0007669"/>
    <property type="project" value="TreeGrafter"/>
</dbReference>
<dbReference type="InterPro" id="IPR012340">
    <property type="entry name" value="NA-bd_OB-fold"/>
</dbReference>
<name>A0A067Q9U0_9AGAM</name>
<dbReference type="InterPro" id="IPR050180">
    <property type="entry name" value="RNR_Ribonuclease"/>
</dbReference>
<dbReference type="Proteomes" id="UP000027265">
    <property type="component" value="Unassembled WGS sequence"/>
</dbReference>
<dbReference type="STRING" id="933084.A0A067Q9U0"/>
<dbReference type="PANTHER" id="PTHR23355">
    <property type="entry name" value="RIBONUCLEASE"/>
    <property type="match status" value="1"/>
</dbReference>
<keyword evidence="4" id="KW-1185">Reference proteome</keyword>
<dbReference type="PANTHER" id="PTHR23355:SF65">
    <property type="entry name" value="EXORIBONUCLEASE CYT-4, PUTATIVE (AFU_ORTHOLOGUE AFUA_7G01550)-RELATED"/>
    <property type="match status" value="1"/>
</dbReference>
<dbReference type="InterPro" id="IPR001900">
    <property type="entry name" value="RNase_II/R"/>
</dbReference>
<dbReference type="EMBL" id="KL197716">
    <property type="protein sequence ID" value="KDQ59346.1"/>
    <property type="molecule type" value="Genomic_DNA"/>
</dbReference>
<dbReference type="GO" id="GO:0003723">
    <property type="term" value="F:RNA binding"/>
    <property type="evidence" value="ECO:0007669"/>
    <property type="project" value="InterPro"/>
</dbReference>
<organism evidence="3 4">
    <name type="scientific">Jaapia argillacea MUCL 33604</name>
    <dbReference type="NCBI Taxonomy" id="933084"/>
    <lineage>
        <taxon>Eukaryota</taxon>
        <taxon>Fungi</taxon>
        <taxon>Dikarya</taxon>
        <taxon>Basidiomycota</taxon>
        <taxon>Agaricomycotina</taxon>
        <taxon>Agaricomycetes</taxon>
        <taxon>Agaricomycetidae</taxon>
        <taxon>Jaapiales</taxon>
        <taxon>Jaapiaceae</taxon>
        <taxon>Jaapia</taxon>
    </lineage>
</organism>
<evidence type="ECO:0000259" key="2">
    <source>
        <dbReference type="SMART" id="SM00955"/>
    </source>
</evidence>
<dbReference type="OrthoDB" id="2285229at2759"/>
<evidence type="ECO:0000313" key="4">
    <source>
        <dbReference type="Proteomes" id="UP000027265"/>
    </source>
</evidence>
<accession>A0A067Q9U0</accession>
<dbReference type="SMART" id="SM00955">
    <property type="entry name" value="RNB"/>
    <property type="match status" value="1"/>
</dbReference>
<reference evidence="4" key="1">
    <citation type="journal article" date="2014" name="Proc. Natl. Acad. Sci. U.S.A.">
        <title>Extensive sampling of basidiomycete genomes demonstrates inadequacy of the white-rot/brown-rot paradigm for wood decay fungi.</title>
        <authorList>
            <person name="Riley R."/>
            <person name="Salamov A.A."/>
            <person name="Brown D.W."/>
            <person name="Nagy L.G."/>
            <person name="Floudas D."/>
            <person name="Held B.W."/>
            <person name="Levasseur A."/>
            <person name="Lombard V."/>
            <person name="Morin E."/>
            <person name="Otillar R."/>
            <person name="Lindquist E.A."/>
            <person name="Sun H."/>
            <person name="LaButti K.M."/>
            <person name="Schmutz J."/>
            <person name="Jabbour D."/>
            <person name="Luo H."/>
            <person name="Baker S.E."/>
            <person name="Pisabarro A.G."/>
            <person name="Walton J.D."/>
            <person name="Blanchette R.A."/>
            <person name="Henrissat B."/>
            <person name="Martin F."/>
            <person name="Cullen D."/>
            <person name="Hibbett D.S."/>
            <person name="Grigoriev I.V."/>
        </authorList>
    </citation>
    <scope>NUCLEOTIDE SEQUENCE [LARGE SCALE GENOMIC DNA]</scope>
    <source>
        <strain evidence="4">MUCL 33604</strain>
    </source>
</reference>
<proteinExistence type="predicted"/>